<evidence type="ECO:0000313" key="3">
    <source>
        <dbReference type="EMBL" id="KAA0147172.1"/>
    </source>
</evidence>
<comment type="caution">
    <text evidence="3">The sequence shown here is derived from an EMBL/GenBank/DDBJ whole genome shotgun (WGS) entry which is preliminary data.</text>
</comment>
<gene>
    <name evidence="3" type="ORF">FNF29_07544</name>
</gene>
<evidence type="ECO:0000256" key="1">
    <source>
        <dbReference type="SAM" id="MobiDB-lite"/>
    </source>
</evidence>
<reference evidence="3 4" key="1">
    <citation type="submission" date="2019-07" db="EMBL/GenBank/DDBJ databases">
        <title>Genomes of Cafeteria roenbergensis.</title>
        <authorList>
            <person name="Fischer M.G."/>
            <person name="Hackl T."/>
            <person name="Roman M."/>
        </authorList>
    </citation>
    <scope>NUCLEOTIDE SEQUENCE [LARGE SCALE GENOMIC DNA]</scope>
    <source>
        <strain evidence="3 4">BVI</strain>
    </source>
</reference>
<protein>
    <recommendedName>
        <fullName evidence="5">BZIP domain-containing protein</fullName>
    </recommendedName>
</protein>
<keyword evidence="4" id="KW-1185">Reference proteome</keyword>
<keyword evidence="2" id="KW-0732">Signal</keyword>
<sequence>MRALLLLAAGAAAASLRPSHAAGHLSPADGGRDSLEAQRFAAVTLFDGSEDYARDALVRHYESAAGNSPLAKIDEAFKDSSGGPNSFKVVAAADLKLTVDGATKTLGPHSTLCNRNVAPTENDLADRFRAACAPFKVGDMCGNVDISKNGRGVYNGAAEKLLGHDPGHFDGGRACSEIKNAILLVSDLLDAIKARPVKTLDAKLQNDAFKYLPSEVRDLGKACTNDPELALAEDPSDHAGSPLDQAQVAAGASKADRETLATKRDDLAKLETRGPLNKSKRRKREFKGQVEALQDEISALEGNIPKLERAATHACIVWKLRNEPGLVEHVNPCDHNDGSSCTVLGKEAAKPLAMFFTSLRRPSRRALVPVVKHVADATVSATVAFSSTADKVGEDPSVSSTVTGQWNVDTSKWVPV</sequence>
<feature type="chain" id="PRO_5023151080" description="BZIP domain-containing protein" evidence="2">
    <location>
        <begin position="22"/>
        <end position="416"/>
    </location>
</feature>
<dbReference type="EMBL" id="VLTN01000071">
    <property type="protein sequence ID" value="KAA0147172.1"/>
    <property type="molecule type" value="Genomic_DNA"/>
</dbReference>
<feature type="region of interest" description="Disordered" evidence="1">
    <location>
        <begin position="262"/>
        <end position="287"/>
    </location>
</feature>
<dbReference type="AlphaFoldDB" id="A0A5A8C267"/>
<proteinExistence type="predicted"/>
<evidence type="ECO:0008006" key="5">
    <source>
        <dbReference type="Google" id="ProtNLM"/>
    </source>
</evidence>
<name>A0A5A8C267_CAFRO</name>
<evidence type="ECO:0000313" key="4">
    <source>
        <dbReference type="Proteomes" id="UP000323011"/>
    </source>
</evidence>
<feature type="compositionally biased region" description="Basic and acidic residues" evidence="1">
    <location>
        <begin position="262"/>
        <end position="272"/>
    </location>
</feature>
<organism evidence="3 4">
    <name type="scientific">Cafeteria roenbergensis</name>
    <name type="common">Marine flagellate</name>
    <dbReference type="NCBI Taxonomy" id="33653"/>
    <lineage>
        <taxon>Eukaryota</taxon>
        <taxon>Sar</taxon>
        <taxon>Stramenopiles</taxon>
        <taxon>Bigyra</taxon>
        <taxon>Opalozoa</taxon>
        <taxon>Bicosoecida</taxon>
        <taxon>Cafeteriaceae</taxon>
        <taxon>Cafeteria</taxon>
    </lineage>
</organism>
<feature type="signal peptide" evidence="2">
    <location>
        <begin position="1"/>
        <end position="21"/>
    </location>
</feature>
<evidence type="ECO:0000256" key="2">
    <source>
        <dbReference type="SAM" id="SignalP"/>
    </source>
</evidence>
<accession>A0A5A8C267</accession>
<dbReference type="Proteomes" id="UP000323011">
    <property type="component" value="Unassembled WGS sequence"/>
</dbReference>